<organism evidence="1 2">
    <name type="scientific">Aspergillus mulundensis</name>
    <dbReference type="NCBI Taxonomy" id="1810919"/>
    <lineage>
        <taxon>Eukaryota</taxon>
        <taxon>Fungi</taxon>
        <taxon>Dikarya</taxon>
        <taxon>Ascomycota</taxon>
        <taxon>Pezizomycotina</taxon>
        <taxon>Eurotiomycetes</taxon>
        <taxon>Eurotiomycetidae</taxon>
        <taxon>Eurotiales</taxon>
        <taxon>Aspergillaceae</taxon>
        <taxon>Aspergillus</taxon>
        <taxon>Aspergillus subgen. Nidulantes</taxon>
    </lineage>
</organism>
<keyword evidence="2" id="KW-1185">Reference proteome</keyword>
<sequence length="172" mass="18959">MAGMKVDEDTSKEVNCLIFDYIICLAIHTAISVAEGSTGEWDMSWLEDTVTALRLVLPPTEELPVALQIKAQVFEIARMFSKTSQPVQTMLAEMASTFVSTCKSAGEKALELHATQAASQIRNNQKSATVIYTLGQIMQLLAPPVLLQLERGNLEGMSRAETQRLKQRIGME</sequence>
<accession>A0A3D8SLJ1</accession>
<dbReference type="AlphaFoldDB" id="A0A3D8SLJ1"/>
<gene>
    <name evidence="1" type="ORF">DSM5745_03851</name>
</gene>
<dbReference type="GeneID" id="38114221"/>
<protein>
    <submittedName>
        <fullName evidence="1">Uncharacterized protein</fullName>
    </submittedName>
</protein>
<dbReference type="Proteomes" id="UP000256690">
    <property type="component" value="Unassembled WGS sequence"/>
</dbReference>
<comment type="caution">
    <text evidence="1">The sequence shown here is derived from an EMBL/GenBank/DDBJ whole genome shotgun (WGS) entry which is preliminary data.</text>
</comment>
<evidence type="ECO:0000313" key="1">
    <source>
        <dbReference type="EMBL" id="RDW87209.1"/>
    </source>
</evidence>
<evidence type="ECO:0000313" key="2">
    <source>
        <dbReference type="Proteomes" id="UP000256690"/>
    </source>
</evidence>
<dbReference type="OrthoDB" id="4149149at2759"/>
<dbReference type="EMBL" id="PVWQ01000003">
    <property type="protein sequence ID" value="RDW87209.1"/>
    <property type="molecule type" value="Genomic_DNA"/>
</dbReference>
<dbReference type="RefSeq" id="XP_026606733.1">
    <property type="nucleotide sequence ID" value="XM_026745867.1"/>
</dbReference>
<name>A0A3D8SLJ1_9EURO</name>
<reference evidence="1 2" key="1">
    <citation type="journal article" date="2018" name="IMA Fungus">
        <title>IMA Genome-F 9: Draft genome sequence of Annulohypoxylon stygium, Aspergillus mulundensis, Berkeleyomyces basicola (syn. Thielaviopsis basicola), Ceratocystis smalleyi, two Cercospora beticola strains, Coleophoma cylindrospora, Fusarium fracticaudum, Phialophora cf. hyalina, and Morchella septimelata.</title>
        <authorList>
            <person name="Wingfield B.D."/>
            <person name="Bills G.F."/>
            <person name="Dong Y."/>
            <person name="Huang W."/>
            <person name="Nel W.J."/>
            <person name="Swalarsk-Parry B.S."/>
            <person name="Vaghefi N."/>
            <person name="Wilken P.M."/>
            <person name="An Z."/>
            <person name="de Beer Z.W."/>
            <person name="De Vos L."/>
            <person name="Chen L."/>
            <person name="Duong T.A."/>
            <person name="Gao Y."/>
            <person name="Hammerbacher A."/>
            <person name="Kikkert J.R."/>
            <person name="Li Y."/>
            <person name="Li H."/>
            <person name="Li K."/>
            <person name="Li Q."/>
            <person name="Liu X."/>
            <person name="Ma X."/>
            <person name="Naidoo K."/>
            <person name="Pethybridge S.J."/>
            <person name="Sun J."/>
            <person name="Steenkamp E.T."/>
            <person name="van der Nest M.A."/>
            <person name="van Wyk S."/>
            <person name="Wingfield M.J."/>
            <person name="Xiong C."/>
            <person name="Yue Q."/>
            <person name="Zhang X."/>
        </authorList>
    </citation>
    <scope>NUCLEOTIDE SEQUENCE [LARGE SCALE GENOMIC DNA]</scope>
    <source>
        <strain evidence="1 2">DSM 5745</strain>
    </source>
</reference>
<proteinExistence type="predicted"/>